<dbReference type="PATRIC" id="fig|28037.233.peg.804"/>
<dbReference type="Proteomes" id="UP000070458">
    <property type="component" value="Unassembled WGS sequence"/>
</dbReference>
<evidence type="ECO:0000313" key="2">
    <source>
        <dbReference type="Proteomes" id="UP000070458"/>
    </source>
</evidence>
<name>A0A139PUY9_STRMT</name>
<organism evidence="1 2">
    <name type="scientific">Streptococcus mitis</name>
    <dbReference type="NCBI Taxonomy" id="28037"/>
    <lineage>
        <taxon>Bacteria</taxon>
        <taxon>Bacillati</taxon>
        <taxon>Bacillota</taxon>
        <taxon>Bacilli</taxon>
        <taxon>Lactobacillales</taxon>
        <taxon>Streptococcaceae</taxon>
        <taxon>Streptococcus</taxon>
        <taxon>Streptococcus mitis group</taxon>
    </lineage>
</organism>
<accession>A0A139PUY9</accession>
<proteinExistence type="predicted"/>
<comment type="caution">
    <text evidence="1">The sequence shown here is derived from an EMBL/GenBank/DDBJ whole genome shotgun (WGS) entry which is preliminary data.</text>
</comment>
<reference evidence="1 2" key="1">
    <citation type="submission" date="2016-01" db="EMBL/GenBank/DDBJ databases">
        <title>Highly variable Streptococcus oralis are common among viridans streptococci isolated from primates.</title>
        <authorList>
            <person name="Denapaite D."/>
            <person name="Rieger M."/>
            <person name="Koendgen S."/>
            <person name="Brueckner R."/>
            <person name="Ochigava I."/>
            <person name="Kappeler P."/>
            <person name="Maetz-Rensing K."/>
            <person name="Leendertz F."/>
            <person name="Hakenbeck R."/>
        </authorList>
    </citation>
    <scope>NUCLEOTIDE SEQUENCE [LARGE SCALE GENOMIC DNA]</scope>
    <source>
        <strain evidence="1 2">DD26</strain>
    </source>
</reference>
<dbReference type="EMBL" id="LQOD01000137">
    <property type="protein sequence ID" value="KXT93782.1"/>
    <property type="molecule type" value="Genomic_DNA"/>
</dbReference>
<evidence type="ECO:0000313" key="1">
    <source>
        <dbReference type="EMBL" id="KXT93782.1"/>
    </source>
</evidence>
<gene>
    <name evidence="1" type="ORF">SMIDD26_00710</name>
</gene>
<sequence length="46" mass="5380">MSEENYIHVYHENKYLEGDSPIDFLDCELEVKDIYVGTAEDIVLET</sequence>
<evidence type="ECO:0008006" key="3">
    <source>
        <dbReference type="Google" id="ProtNLM"/>
    </source>
</evidence>
<protein>
    <recommendedName>
        <fullName evidence="3">Phage protein</fullName>
    </recommendedName>
</protein>
<dbReference type="AlphaFoldDB" id="A0A139PUY9"/>